<evidence type="ECO:0000256" key="1">
    <source>
        <dbReference type="SAM" id="MobiDB-lite"/>
    </source>
</evidence>
<feature type="region of interest" description="Disordered" evidence="1">
    <location>
        <begin position="1"/>
        <end position="25"/>
    </location>
</feature>
<evidence type="ECO:0000313" key="2">
    <source>
        <dbReference type="EMBL" id="OTP70834.1"/>
    </source>
</evidence>
<reference evidence="2 3" key="1">
    <citation type="submission" date="2017-03" db="EMBL/GenBank/DDBJ databases">
        <title>Genome analysis of strain PAMC 26510.</title>
        <authorList>
            <person name="Oh H.-M."/>
            <person name="Yang J.-A."/>
        </authorList>
    </citation>
    <scope>NUCLEOTIDE SEQUENCE [LARGE SCALE GENOMIC DNA]</scope>
    <source>
        <strain evidence="2 3">PAMC 26510</strain>
    </source>
</reference>
<comment type="caution">
    <text evidence="2">The sequence shown here is derived from an EMBL/GenBank/DDBJ whole genome shotgun (WGS) entry which is preliminary data.</text>
</comment>
<evidence type="ECO:0000313" key="3">
    <source>
        <dbReference type="Proteomes" id="UP000194546"/>
    </source>
</evidence>
<dbReference type="AlphaFoldDB" id="A0A242MHP8"/>
<name>A0A242MHP8_CABSO</name>
<protein>
    <submittedName>
        <fullName evidence="2">Uncharacterized protein</fullName>
    </submittedName>
</protein>
<sequence length="47" mass="5402">MRIHPNSIRMYPMKHNQHPDSGTRYTRGSMIFEEALGIPADAFLRSA</sequence>
<proteinExistence type="predicted"/>
<organism evidence="2 3">
    <name type="scientific">Caballeronia sordidicola</name>
    <name type="common">Burkholderia sordidicola</name>
    <dbReference type="NCBI Taxonomy" id="196367"/>
    <lineage>
        <taxon>Bacteria</taxon>
        <taxon>Pseudomonadati</taxon>
        <taxon>Pseudomonadota</taxon>
        <taxon>Betaproteobacteria</taxon>
        <taxon>Burkholderiales</taxon>
        <taxon>Burkholderiaceae</taxon>
        <taxon>Caballeronia</taxon>
    </lineage>
</organism>
<dbReference type="Proteomes" id="UP000194546">
    <property type="component" value="Unassembled WGS sequence"/>
</dbReference>
<dbReference type="EMBL" id="NBTY01000135">
    <property type="protein sequence ID" value="OTP70834.1"/>
    <property type="molecule type" value="Genomic_DNA"/>
</dbReference>
<accession>A0A242MHP8</accession>
<gene>
    <name evidence="2" type="ORF">PAMC26510_24725</name>
</gene>